<dbReference type="InterPro" id="IPR043540">
    <property type="entry name" value="RING1/RING2"/>
</dbReference>
<feature type="region of interest" description="Disordered" evidence="5">
    <location>
        <begin position="565"/>
        <end position="603"/>
    </location>
</feature>
<dbReference type="CDD" id="cd00081">
    <property type="entry name" value="Hint"/>
    <property type="match status" value="1"/>
</dbReference>
<organism evidence="6 7">
    <name type="scientific">Catenulispora pinistramenti</name>
    <dbReference type="NCBI Taxonomy" id="2705254"/>
    <lineage>
        <taxon>Bacteria</taxon>
        <taxon>Bacillati</taxon>
        <taxon>Actinomycetota</taxon>
        <taxon>Actinomycetes</taxon>
        <taxon>Catenulisporales</taxon>
        <taxon>Catenulisporaceae</taxon>
        <taxon>Catenulispora</taxon>
    </lineage>
</organism>
<evidence type="ECO:0000256" key="1">
    <source>
        <dbReference type="ARBA" id="ARBA00000900"/>
    </source>
</evidence>
<reference evidence="6 7" key="1">
    <citation type="submission" date="2020-02" db="EMBL/GenBank/DDBJ databases">
        <title>Acidophilic actinobacteria isolated from forest soil.</title>
        <authorList>
            <person name="Golinska P."/>
        </authorList>
    </citation>
    <scope>NUCLEOTIDE SEQUENCE [LARGE SCALE GENOMIC DNA]</scope>
    <source>
        <strain evidence="6 7">NL8</strain>
    </source>
</reference>
<dbReference type="Proteomes" id="UP000730482">
    <property type="component" value="Unassembled WGS sequence"/>
</dbReference>
<feature type="compositionally biased region" description="Basic and acidic residues" evidence="5">
    <location>
        <begin position="589"/>
        <end position="603"/>
    </location>
</feature>
<gene>
    <name evidence="6" type="ORF">KGQ19_01215</name>
</gene>
<keyword evidence="4" id="KW-0175">Coiled coil</keyword>
<protein>
    <recommendedName>
        <fullName evidence="2">RING-type E3 ubiquitin transferase</fullName>
        <ecNumber evidence="2">2.3.2.27</ecNumber>
    </recommendedName>
</protein>
<dbReference type="InterPro" id="IPR036844">
    <property type="entry name" value="Hint_dom_sf"/>
</dbReference>
<evidence type="ECO:0000256" key="5">
    <source>
        <dbReference type="SAM" id="MobiDB-lite"/>
    </source>
</evidence>
<evidence type="ECO:0000313" key="6">
    <source>
        <dbReference type="EMBL" id="MBS2545479.1"/>
    </source>
</evidence>
<keyword evidence="3" id="KW-0808">Transferase</keyword>
<comment type="caution">
    <text evidence="6">The sequence shown here is derived from an EMBL/GenBank/DDBJ whole genome shotgun (WGS) entry which is preliminary data.</text>
</comment>
<accession>A0ABS5KJ33</accession>
<dbReference type="Pfam" id="PF07591">
    <property type="entry name" value="PT-HINT"/>
    <property type="match status" value="1"/>
</dbReference>
<dbReference type="RefSeq" id="WP_212007144.1">
    <property type="nucleotide sequence ID" value="NZ_JAAFYZ010000003.1"/>
</dbReference>
<dbReference type="SUPFAM" id="SSF51294">
    <property type="entry name" value="Hedgehog/intein (Hint) domain"/>
    <property type="match status" value="1"/>
</dbReference>
<evidence type="ECO:0000256" key="4">
    <source>
        <dbReference type="SAM" id="Coils"/>
    </source>
</evidence>
<dbReference type="Gene3D" id="2.170.16.10">
    <property type="entry name" value="Hedgehog/Intein (Hint) domain"/>
    <property type="match status" value="1"/>
</dbReference>
<sequence>MASASAYSAASIKSVPLPVYAGSWDLHSPLGERDREDACLAGQRLHVSGPAVQSVAAAFLVDILKSDDFDQSVKDDAAQQAAWDSSQDSLRSSDQAMLARLPVPTAPGQAHGDSLVIDWPDGADVAWAQIPDYNGPVRTFLDQRAAKEADPTSSYPDVVVPADQPALDKAKAIVSSSTDPLLTAAGGLRDKIANSSGGHYATDAADIAEFVTIGGFPQSAPDPSSLEFRTDVEAIKARWASCTSSNPWDPRQVLGGEVQVAQDEWEDELESQKSQRDDIVNASIAAAADLQKANDAMADAMAQAYIAQRITVIERYIGAHSTPGPPPTHTICTWSTCSPDAVDWVAPIANRTCDGNHQSWCDLIPTMNADMDAIGRAMFGDLSTANSAQADAVAKADQVSADEATAGDIAKANNTPYGRGLAYALQSAQVTKASAAAATAAGQAGLSAWDAAKAGASDAMTLWALSDTRAHAVQAQFSRAEAEEAAAQAHAAAGAAAAQATAAAASATAVHTDRVTAEAALSAAQAKAAVAKAKRTDADTQAATAASARGDAAYQQSAAAQAEATARTQQDIATKAHQDADTAAAQAADKQKTADAAEQKAADDRYAAQQAQAADDAAKAKAAAFDAQAQALAGSAAAAMAKSSADQADTDASTASNAAATAQSAADASTTAAQAARADATRAAGAAAKAKSDASAADAAAAGSRSAAANAHAAAADAIKNAAAAANNVAQATTDATAAENDAATALNQAGEAARDADAALATANKAAGYAAASADYATSARDATHAVAVSAGQAVFYGTPYQRSDATAGLAVLVANNATSLSARQDAAAAAAAADAARAATDAHNLATQASADAKAAATAADSAASDALSAQNSLVATRASASAASADAAATQTADKAAAAAAAAATSDASAAGRDASSAAADATAAANSASAAEKDAAGAHAAADDASAQATAAQAAAKAAQDSATAAATAAANAAADAAAAEKAAEDAEARVRAENQAAESVLDTRYGSDQAAADQQAAADLLSEIPPDRLAALRADIQMYMRESPNDWNDPTSNANKALMVRVRWAIEGNLSLTEIWDAEKGQAVGLLVSTVGLALCPESAGATCLAAVGAISGAAAACVEDCSDVKNVALQAVVSAALMAGSGKAADILASTIAKRITDDEVAAFVSACVKPHSFAAGTGVRMADGTVEPIQDIRVGDEISNATPGAAETEQHRVEQVHTTFTDTDFTDLTVQTPDGEDTVTGTQNHPYYDLNAEAFIDASKLGIGDKLQSTSGAAVTVLNVRNYISSMVTYDLTIEGLHTYYVVAGTTSVLVHNDSCRDGILAKLPARPGNNGPTVGIAVTDGGVELPMVDSSKSGDPSYPALARRVSDRLRQWNLLQGAAVSARAYDVEQTVAAMMLNDDGTTAIKSVNLVINNATGPCMVELGCNMALPYILNDDQTIFLHWKDATGKWRTEPYRGLNKTKKG</sequence>
<dbReference type="PANTHER" id="PTHR46076:SF3">
    <property type="entry name" value="E3 UBIQUITIN-PROTEIN LIGASE RING1"/>
    <property type="match status" value="1"/>
</dbReference>
<proteinExistence type="predicted"/>
<dbReference type="EMBL" id="JAAFYZ010000003">
    <property type="protein sequence ID" value="MBS2545479.1"/>
    <property type="molecule type" value="Genomic_DNA"/>
</dbReference>
<evidence type="ECO:0000256" key="3">
    <source>
        <dbReference type="ARBA" id="ARBA00022679"/>
    </source>
</evidence>
<dbReference type="PANTHER" id="PTHR46076">
    <property type="entry name" value="E3 UBIQUITIN-PROTEIN LIGASE RING1 / RING 2 FAMILY MEMBER"/>
    <property type="match status" value="1"/>
</dbReference>
<evidence type="ECO:0000313" key="7">
    <source>
        <dbReference type="Proteomes" id="UP000730482"/>
    </source>
</evidence>
<keyword evidence="7" id="KW-1185">Reference proteome</keyword>
<dbReference type="EC" id="2.3.2.27" evidence="2"/>
<evidence type="ECO:0000256" key="2">
    <source>
        <dbReference type="ARBA" id="ARBA00012483"/>
    </source>
</evidence>
<comment type="catalytic activity">
    <reaction evidence="1">
        <text>S-ubiquitinyl-[E2 ubiquitin-conjugating enzyme]-L-cysteine + [acceptor protein]-L-lysine = [E2 ubiquitin-conjugating enzyme]-L-cysteine + N(6)-ubiquitinyl-[acceptor protein]-L-lysine.</text>
        <dbReference type="EC" id="2.3.2.27"/>
    </reaction>
</comment>
<name>A0ABS5KJ33_9ACTN</name>
<feature type="coiled-coil region" evidence="4">
    <location>
        <begin position="974"/>
        <end position="1001"/>
    </location>
</feature>